<feature type="non-terminal residue" evidence="1">
    <location>
        <position position="72"/>
    </location>
</feature>
<dbReference type="EMBL" id="HADX01001585">
    <property type="protein sequence ID" value="SBP23817.1"/>
    <property type="molecule type" value="Transcribed_RNA"/>
</dbReference>
<proteinExistence type="predicted"/>
<protein>
    <submittedName>
        <fullName evidence="1">Zinc finger, BED domain containing 4</fullName>
    </submittedName>
</protein>
<gene>
    <name evidence="1" type="primary">ZBED4</name>
</gene>
<name>A0A1A7Y090_9TELE</name>
<reference evidence="1" key="2">
    <citation type="submission" date="2016-06" db="EMBL/GenBank/DDBJ databases">
        <title>The genome of a short-lived fish provides insights into sex chromosome evolution and the genetic control of aging.</title>
        <authorList>
            <person name="Reichwald K."/>
            <person name="Felder M."/>
            <person name="Petzold A."/>
            <person name="Koch P."/>
            <person name="Groth M."/>
            <person name="Platzer M."/>
        </authorList>
    </citation>
    <scope>NUCLEOTIDE SEQUENCE</scope>
    <source>
        <tissue evidence="1">Brain</tissue>
    </source>
</reference>
<sequence>LWFIVLLDDAKNVIKAMSDAGLPNLLLHSPSSWWLIRGYLAKRSVADCITVRWKIIRHLKHSTLKDCTILMY</sequence>
<dbReference type="AlphaFoldDB" id="A0A1A7Y090"/>
<evidence type="ECO:0000313" key="1">
    <source>
        <dbReference type="EMBL" id="SBP23817.1"/>
    </source>
</evidence>
<organism evidence="1">
    <name type="scientific">Iconisemion striatum</name>
    <dbReference type="NCBI Taxonomy" id="60296"/>
    <lineage>
        <taxon>Eukaryota</taxon>
        <taxon>Metazoa</taxon>
        <taxon>Chordata</taxon>
        <taxon>Craniata</taxon>
        <taxon>Vertebrata</taxon>
        <taxon>Euteleostomi</taxon>
        <taxon>Actinopterygii</taxon>
        <taxon>Neopterygii</taxon>
        <taxon>Teleostei</taxon>
        <taxon>Neoteleostei</taxon>
        <taxon>Acanthomorphata</taxon>
        <taxon>Ovalentaria</taxon>
        <taxon>Atherinomorphae</taxon>
        <taxon>Cyprinodontiformes</taxon>
        <taxon>Nothobranchiidae</taxon>
        <taxon>Iconisemion</taxon>
    </lineage>
</organism>
<accession>A0A1A7Y090</accession>
<feature type="non-terminal residue" evidence="1">
    <location>
        <position position="1"/>
    </location>
</feature>
<reference evidence="1" key="1">
    <citation type="submission" date="2016-05" db="EMBL/GenBank/DDBJ databases">
        <authorList>
            <person name="Lavstsen T."/>
            <person name="Jespersen J.S."/>
        </authorList>
    </citation>
    <scope>NUCLEOTIDE SEQUENCE</scope>
    <source>
        <tissue evidence="1">Brain</tissue>
    </source>
</reference>